<reference evidence="1" key="1">
    <citation type="submission" date="2021-06" db="EMBL/GenBank/DDBJ databases">
        <authorList>
            <person name="Kallberg Y."/>
            <person name="Tangrot J."/>
            <person name="Rosling A."/>
        </authorList>
    </citation>
    <scope>NUCLEOTIDE SEQUENCE</scope>
    <source>
        <strain evidence="1">FL130A</strain>
    </source>
</reference>
<gene>
    <name evidence="1" type="ORF">ALEPTO_LOCUS12511</name>
</gene>
<dbReference type="OrthoDB" id="2305086at2759"/>
<protein>
    <submittedName>
        <fullName evidence="1">3982_t:CDS:1</fullName>
    </submittedName>
</protein>
<accession>A0A9N9IAQ3</accession>
<proteinExistence type="predicted"/>
<evidence type="ECO:0000313" key="2">
    <source>
        <dbReference type="Proteomes" id="UP000789508"/>
    </source>
</evidence>
<evidence type="ECO:0000313" key="1">
    <source>
        <dbReference type="EMBL" id="CAG8727750.1"/>
    </source>
</evidence>
<organism evidence="1 2">
    <name type="scientific">Ambispora leptoticha</name>
    <dbReference type="NCBI Taxonomy" id="144679"/>
    <lineage>
        <taxon>Eukaryota</taxon>
        <taxon>Fungi</taxon>
        <taxon>Fungi incertae sedis</taxon>
        <taxon>Mucoromycota</taxon>
        <taxon>Glomeromycotina</taxon>
        <taxon>Glomeromycetes</taxon>
        <taxon>Archaeosporales</taxon>
        <taxon>Ambisporaceae</taxon>
        <taxon>Ambispora</taxon>
    </lineage>
</organism>
<feature type="non-terminal residue" evidence="1">
    <location>
        <position position="81"/>
    </location>
</feature>
<dbReference type="AlphaFoldDB" id="A0A9N9IAQ3"/>
<dbReference type="Proteomes" id="UP000789508">
    <property type="component" value="Unassembled WGS sequence"/>
</dbReference>
<comment type="caution">
    <text evidence="1">The sequence shown here is derived from an EMBL/GenBank/DDBJ whole genome shotgun (WGS) entry which is preliminary data.</text>
</comment>
<keyword evidence="2" id="KW-1185">Reference proteome</keyword>
<sequence>QFEKIAFANPSNLRMILIKGRLEIMPPVPVHFKFGQKQMEIIGQVYNWCCANKSLVGHTSSSRCAFRLLNLEDPNDPNKNI</sequence>
<name>A0A9N9IAQ3_9GLOM</name>
<dbReference type="EMBL" id="CAJVPS010028980">
    <property type="protein sequence ID" value="CAG8727750.1"/>
    <property type="molecule type" value="Genomic_DNA"/>
</dbReference>